<evidence type="ECO:0000313" key="1">
    <source>
        <dbReference type="EMBL" id="CAG8740217.1"/>
    </source>
</evidence>
<proteinExistence type="predicted"/>
<organism evidence="1 2">
    <name type="scientific">Dentiscutata erythropus</name>
    <dbReference type="NCBI Taxonomy" id="1348616"/>
    <lineage>
        <taxon>Eukaryota</taxon>
        <taxon>Fungi</taxon>
        <taxon>Fungi incertae sedis</taxon>
        <taxon>Mucoromycota</taxon>
        <taxon>Glomeromycotina</taxon>
        <taxon>Glomeromycetes</taxon>
        <taxon>Diversisporales</taxon>
        <taxon>Gigasporaceae</taxon>
        <taxon>Dentiscutata</taxon>
    </lineage>
</organism>
<name>A0A9N9NKQ7_9GLOM</name>
<feature type="non-terminal residue" evidence="1">
    <location>
        <position position="1"/>
    </location>
</feature>
<gene>
    <name evidence="1" type="ORF">DERYTH_LOCUS15935</name>
</gene>
<keyword evidence="2" id="KW-1185">Reference proteome</keyword>
<protein>
    <submittedName>
        <fullName evidence="1">5728_t:CDS:1</fullName>
    </submittedName>
</protein>
<accession>A0A9N9NKQ7</accession>
<dbReference type="Proteomes" id="UP000789405">
    <property type="component" value="Unassembled WGS sequence"/>
</dbReference>
<reference evidence="1" key="1">
    <citation type="submission" date="2021-06" db="EMBL/GenBank/DDBJ databases">
        <authorList>
            <person name="Kallberg Y."/>
            <person name="Tangrot J."/>
            <person name="Rosling A."/>
        </authorList>
    </citation>
    <scope>NUCLEOTIDE SEQUENCE</scope>
    <source>
        <strain evidence="1">MA453B</strain>
    </source>
</reference>
<dbReference type="AlphaFoldDB" id="A0A9N9NKQ7"/>
<sequence>MPLTINTITWCEDANANIRSLRHKIGKCKKDSNGDVKAMWEKIDLELQHANVEKLGFDHPLCSGILNITLEPFTKILKSFHKSLKYELFSINKNLQINKELYMCDNRISVEYCNKQFTENCIENM</sequence>
<evidence type="ECO:0000313" key="2">
    <source>
        <dbReference type="Proteomes" id="UP000789405"/>
    </source>
</evidence>
<dbReference type="EMBL" id="CAJVPY010013390">
    <property type="protein sequence ID" value="CAG8740217.1"/>
    <property type="molecule type" value="Genomic_DNA"/>
</dbReference>
<comment type="caution">
    <text evidence="1">The sequence shown here is derived from an EMBL/GenBank/DDBJ whole genome shotgun (WGS) entry which is preliminary data.</text>
</comment>